<evidence type="ECO:0000313" key="2">
    <source>
        <dbReference type="EMBL" id="MFC4635499.1"/>
    </source>
</evidence>
<evidence type="ECO:0008006" key="4">
    <source>
        <dbReference type="Google" id="ProtNLM"/>
    </source>
</evidence>
<dbReference type="EMBL" id="JBHSFV010000010">
    <property type="protein sequence ID" value="MFC4635499.1"/>
    <property type="molecule type" value="Genomic_DNA"/>
</dbReference>
<dbReference type="Proteomes" id="UP001596043">
    <property type="component" value="Unassembled WGS sequence"/>
</dbReference>
<proteinExistence type="predicted"/>
<comment type="caution">
    <text evidence="2">The sequence shown here is derived from an EMBL/GenBank/DDBJ whole genome shotgun (WGS) entry which is preliminary data.</text>
</comment>
<evidence type="ECO:0000313" key="3">
    <source>
        <dbReference type="Proteomes" id="UP001596043"/>
    </source>
</evidence>
<keyword evidence="1" id="KW-0732">Signal</keyword>
<feature type="chain" id="PRO_5046045657" description="Lipoprotein" evidence="1">
    <location>
        <begin position="21"/>
        <end position="186"/>
    </location>
</feature>
<name>A0ABV9I004_9FLAO</name>
<dbReference type="RefSeq" id="WP_379980771.1">
    <property type="nucleotide sequence ID" value="NZ_JBHSFV010000010.1"/>
</dbReference>
<accession>A0ABV9I004</accession>
<reference evidence="3" key="1">
    <citation type="journal article" date="2019" name="Int. J. Syst. Evol. Microbiol.">
        <title>The Global Catalogue of Microorganisms (GCM) 10K type strain sequencing project: providing services to taxonomists for standard genome sequencing and annotation.</title>
        <authorList>
            <consortium name="The Broad Institute Genomics Platform"/>
            <consortium name="The Broad Institute Genome Sequencing Center for Infectious Disease"/>
            <person name="Wu L."/>
            <person name="Ma J."/>
        </authorList>
    </citation>
    <scope>NUCLEOTIDE SEQUENCE [LARGE SCALE GENOMIC DNA]</scope>
    <source>
        <strain evidence="3">YJ-61-S</strain>
    </source>
</reference>
<keyword evidence="3" id="KW-1185">Reference proteome</keyword>
<organism evidence="2 3">
    <name type="scientific">Dokdonia ponticola</name>
    <dbReference type="NCBI Taxonomy" id="2041041"/>
    <lineage>
        <taxon>Bacteria</taxon>
        <taxon>Pseudomonadati</taxon>
        <taxon>Bacteroidota</taxon>
        <taxon>Flavobacteriia</taxon>
        <taxon>Flavobacteriales</taxon>
        <taxon>Flavobacteriaceae</taxon>
        <taxon>Dokdonia</taxon>
    </lineage>
</organism>
<evidence type="ECO:0000256" key="1">
    <source>
        <dbReference type="SAM" id="SignalP"/>
    </source>
</evidence>
<protein>
    <recommendedName>
        <fullName evidence="4">Lipoprotein</fullName>
    </recommendedName>
</protein>
<feature type="signal peptide" evidence="1">
    <location>
        <begin position="1"/>
        <end position="20"/>
    </location>
</feature>
<sequence>MKHVSYLLMILFLSSCFPLSIPPNLEKGKLIEAQKFKRKLPKQYAYIFTDPKDANEFYYYLNAKFPPNQAGDSEDNVPIQIDNTNYYISFYETEKKSRIVNLLPALANEVMRKNNVSIELNEPPIVRGGTWYIVLVITDSEFNDALSPNSEHQKKMLAYAKSIHKEYISTTNYNSIWLQNPANTDK</sequence>
<dbReference type="PROSITE" id="PS51257">
    <property type="entry name" value="PROKAR_LIPOPROTEIN"/>
    <property type="match status" value="1"/>
</dbReference>
<gene>
    <name evidence="2" type="ORF">ACFO3O_16435</name>
</gene>